<evidence type="ECO:0000313" key="2">
    <source>
        <dbReference type="EMBL" id="MFC3441162.1"/>
    </source>
</evidence>
<gene>
    <name evidence="2" type="ORF">ACFOKF_08120</name>
</gene>
<dbReference type="Proteomes" id="UP001595681">
    <property type="component" value="Unassembled WGS sequence"/>
</dbReference>
<dbReference type="Pfam" id="PF13640">
    <property type="entry name" value="2OG-FeII_Oxy_3"/>
    <property type="match status" value="1"/>
</dbReference>
<evidence type="ECO:0000259" key="1">
    <source>
        <dbReference type="Pfam" id="PF13640"/>
    </source>
</evidence>
<sequence>MDDQIVREKPFLRLDRTDGFFEFDKEQCKELGASLHDQYVGNDPFPHIVIDNFIDPAILRRVVDEFPRREDGRFADDFSRLKTGYTLSQIRSAYIQDMLNALNSLYFLNFLSKMTGIKGLVSDPYFLGGGLHETARGGHLSVHADFNVHPHTKMLRRLNLILFLNEDWEEEFGGGLELWDRDMKACQKSVLPVMARAVVFNTDSTSYHGHPDPLTCPDIRFRRSIALYYYTAAPAAAVLPHTTLFKARAGTTDKMPSFNERVIQRVRRALRFRMG</sequence>
<organism evidence="2 3">
    <name type="scientific">Sphingobium rhizovicinum</name>
    <dbReference type="NCBI Taxonomy" id="432308"/>
    <lineage>
        <taxon>Bacteria</taxon>
        <taxon>Pseudomonadati</taxon>
        <taxon>Pseudomonadota</taxon>
        <taxon>Alphaproteobacteria</taxon>
        <taxon>Sphingomonadales</taxon>
        <taxon>Sphingomonadaceae</taxon>
        <taxon>Sphingobium</taxon>
    </lineage>
</organism>
<proteinExistence type="predicted"/>
<dbReference type="PANTHER" id="PTHR12117">
    <property type="entry name" value="HISTONE ACETYLTRANSFERASE COMPLEX"/>
    <property type="match status" value="1"/>
</dbReference>
<evidence type="ECO:0000313" key="3">
    <source>
        <dbReference type="Proteomes" id="UP001595681"/>
    </source>
</evidence>
<protein>
    <submittedName>
        <fullName evidence="2">2OG-Fe(II) oxygenase</fullName>
    </submittedName>
</protein>
<dbReference type="PANTHER" id="PTHR12117:SF0">
    <property type="entry name" value="PROLYL 3-HYDROXYLASE OGFOD1"/>
    <property type="match status" value="1"/>
</dbReference>
<dbReference type="InterPro" id="IPR051842">
    <property type="entry name" value="uS12_prolyl_hydroxylase"/>
</dbReference>
<dbReference type="RefSeq" id="WP_380794798.1">
    <property type="nucleotide sequence ID" value="NZ_JBHRVU010000004.1"/>
</dbReference>
<keyword evidence="3" id="KW-1185">Reference proteome</keyword>
<name>A0ABV7NF90_9SPHN</name>
<feature type="domain" description="Prolyl 4-hydroxylase alpha subunit Fe(2+) 2OG dioxygenase" evidence="1">
    <location>
        <begin position="131"/>
        <end position="230"/>
    </location>
</feature>
<accession>A0ABV7NF90</accession>
<dbReference type="InterPro" id="IPR044862">
    <property type="entry name" value="Pro_4_hyd_alph_FE2OG_OXY"/>
</dbReference>
<dbReference type="EMBL" id="JBHRVU010000004">
    <property type="protein sequence ID" value="MFC3441162.1"/>
    <property type="molecule type" value="Genomic_DNA"/>
</dbReference>
<comment type="caution">
    <text evidence="2">The sequence shown here is derived from an EMBL/GenBank/DDBJ whole genome shotgun (WGS) entry which is preliminary data.</text>
</comment>
<dbReference type="Gene3D" id="2.60.120.620">
    <property type="entry name" value="q2cbj1_9rhob like domain"/>
    <property type="match status" value="1"/>
</dbReference>
<reference evidence="3" key="1">
    <citation type="journal article" date="2019" name="Int. J. Syst. Evol. Microbiol.">
        <title>The Global Catalogue of Microorganisms (GCM) 10K type strain sequencing project: providing services to taxonomists for standard genome sequencing and annotation.</title>
        <authorList>
            <consortium name="The Broad Institute Genomics Platform"/>
            <consortium name="The Broad Institute Genome Sequencing Center for Infectious Disease"/>
            <person name="Wu L."/>
            <person name="Ma J."/>
        </authorList>
    </citation>
    <scope>NUCLEOTIDE SEQUENCE [LARGE SCALE GENOMIC DNA]</scope>
    <source>
        <strain evidence="3">CCM 7491</strain>
    </source>
</reference>